<reference evidence="3 4" key="1">
    <citation type="submission" date="2014-11" db="EMBL/GenBank/DDBJ databases">
        <title>Genome of a novel goose pathogen.</title>
        <authorList>
            <person name="Hansen C.M."/>
            <person name="Hueffer K."/>
            <person name="Choi S.C."/>
        </authorList>
    </citation>
    <scope>NUCLEOTIDE SEQUENCE [LARGE SCALE GENOMIC DNA]</scope>
    <source>
        <strain evidence="3 4">KH1503</strain>
    </source>
</reference>
<dbReference type="PATRIC" id="fig|1470200.3.peg.1877"/>
<dbReference type="RefSeq" id="WP_047760577.1">
    <property type="nucleotide sequence ID" value="NZ_CP091510.1"/>
</dbReference>
<evidence type="ECO:0000256" key="2">
    <source>
        <dbReference type="SAM" id="SignalP"/>
    </source>
</evidence>
<dbReference type="Proteomes" id="UP000036027">
    <property type="component" value="Unassembled WGS sequence"/>
</dbReference>
<feature type="signal peptide" evidence="2">
    <location>
        <begin position="1"/>
        <end position="21"/>
    </location>
</feature>
<dbReference type="EMBL" id="JTDO01000004">
    <property type="protein sequence ID" value="KLT73344.1"/>
    <property type="molecule type" value="Genomic_DNA"/>
</dbReference>
<evidence type="ECO:0008006" key="5">
    <source>
        <dbReference type="Google" id="ProtNLM"/>
    </source>
</evidence>
<evidence type="ECO:0000256" key="1">
    <source>
        <dbReference type="SAM" id="MobiDB-lite"/>
    </source>
</evidence>
<feature type="chain" id="PRO_5005247461" description="PepSY domain-containing protein" evidence="2">
    <location>
        <begin position="22"/>
        <end position="140"/>
    </location>
</feature>
<organism evidence="3 4">
    <name type="scientific">Neisseria arctica</name>
    <dbReference type="NCBI Taxonomy" id="1470200"/>
    <lineage>
        <taxon>Bacteria</taxon>
        <taxon>Pseudomonadati</taxon>
        <taxon>Pseudomonadota</taxon>
        <taxon>Betaproteobacteria</taxon>
        <taxon>Neisseriales</taxon>
        <taxon>Neisseriaceae</taxon>
        <taxon>Neisseria</taxon>
    </lineage>
</organism>
<proteinExistence type="predicted"/>
<gene>
    <name evidence="3" type="ORF">PL75_03780</name>
</gene>
<protein>
    <recommendedName>
        <fullName evidence="5">PepSY domain-containing protein</fullName>
    </recommendedName>
</protein>
<dbReference type="OrthoDB" id="166652at2"/>
<accession>A0A0J0YT85</accession>
<dbReference type="STRING" id="1470200.PL75_03780"/>
<sequence length="140" mass="14863">MNRKALFTSILLGVFATVLLAGIGTAMQSSATAKADTTTPTAPVQTAAIPNDASATLQIVQQTYPASRISGQPQAVRFDGRAAYEVSTEQGLVYVDAATKQILSVPAALNTAPPPQQYARKYERDHDDDDEGEHGERDDG</sequence>
<dbReference type="AlphaFoldDB" id="A0A0J0YT85"/>
<keyword evidence="2" id="KW-0732">Signal</keyword>
<keyword evidence="4" id="KW-1185">Reference proteome</keyword>
<evidence type="ECO:0000313" key="4">
    <source>
        <dbReference type="Proteomes" id="UP000036027"/>
    </source>
</evidence>
<feature type="region of interest" description="Disordered" evidence="1">
    <location>
        <begin position="106"/>
        <end position="140"/>
    </location>
</feature>
<comment type="caution">
    <text evidence="3">The sequence shown here is derived from an EMBL/GenBank/DDBJ whole genome shotgun (WGS) entry which is preliminary data.</text>
</comment>
<evidence type="ECO:0000313" key="3">
    <source>
        <dbReference type="EMBL" id="KLT73344.1"/>
    </source>
</evidence>
<name>A0A0J0YT85_9NEIS</name>